<evidence type="ECO:0000256" key="1">
    <source>
        <dbReference type="ARBA" id="ARBA00022630"/>
    </source>
</evidence>
<dbReference type="AlphaFoldDB" id="A0A1B9GST9"/>
<dbReference type="InterPro" id="IPR002938">
    <property type="entry name" value="FAD-bd"/>
</dbReference>
<dbReference type="OrthoDB" id="2564905at2759"/>
<keyword evidence="2" id="KW-0274">FAD</keyword>
<evidence type="ECO:0000256" key="4">
    <source>
        <dbReference type="ARBA" id="ARBA00023033"/>
    </source>
</evidence>
<dbReference type="SUPFAM" id="SSF51905">
    <property type="entry name" value="FAD/NAD(P)-binding domain"/>
    <property type="match status" value="1"/>
</dbReference>
<reference evidence="7" key="2">
    <citation type="submission" date="2013-12" db="EMBL/GenBank/DDBJ databases">
        <title>Evolution of pathogenesis and genome organization in the Tremellales.</title>
        <authorList>
            <person name="Cuomo C."/>
            <person name="Litvintseva A."/>
            <person name="Heitman J."/>
            <person name="Chen Y."/>
            <person name="Sun S."/>
            <person name="Springer D."/>
            <person name="Dromer F."/>
            <person name="Young S."/>
            <person name="Zeng Q."/>
            <person name="Chapman S."/>
            <person name="Gujja S."/>
            <person name="Saif S."/>
            <person name="Birren B."/>
        </authorList>
    </citation>
    <scope>NUCLEOTIDE SEQUENCE [LARGE SCALE GENOMIC DNA]</scope>
    <source>
        <strain evidence="7">BCC8398</strain>
    </source>
</reference>
<dbReference type="GO" id="GO:0004497">
    <property type="term" value="F:monooxygenase activity"/>
    <property type="evidence" value="ECO:0007669"/>
    <property type="project" value="UniProtKB-KW"/>
</dbReference>
<dbReference type="Pfam" id="PF01494">
    <property type="entry name" value="FAD_binding_3"/>
    <property type="match status" value="1"/>
</dbReference>
<name>A0A1B9GST9_9TREE</name>
<dbReference type="Proteomes" id="UP000092666">
    <property type="component" value="Unassembled WGS sequence"/>
</dbReference>
<proteinExistence type="predicted"/>
<dbReference type="STRING" id="1296120.A0A1B9GST9"/>
<keyword evidence="3" id="KW-0560">Oxidoreductase</keyword>
<reference evidence="6 7" key="1">
    <citation type="submission" date="2013-07" db="EMBL/GenBank/DDBJ databases">
        <title>The Genome Sequence of Cryptococcus heveanensis BCC8398.</title>
        <authorList>
            <consortium name="The Broad Institute Genome Sequencing Platform"/>
            <person name="Cuomo C."/>
            <person name="Litvintseva A."/>
            <person name="Chen Y."/>
            <person name="Heitman J."/>
            <person name="Sun S."/>
            <person name="Springer D."/>
            <person name="Dromer F."/>
            <person name="Young S.K."/>
            <person name="Zeng Q."/>
            <person name="Gargeya S."/>
            <person name="Fitzgerald M."/>
            <person name="Abouelleil A."/>
            <person name="Alvarado L."/>
            <person name="Berlin A.M."/>
            <person name="Chapman S.B."/>
            <person name="Dewar J."/>
            <person name="Goldberg J."/>
            <person name="Griggs A."/>
            <person name="Gujja S."/>
            <person name="Hansen M."/>
            <person name="Howarth C."/>
            <person name="Imamovic A."/>
            <person name="Larimer J."/>
            <person name="McCowan C."/>
            <person name="Murphy C."/>
            <person name="Pearson M."/>
            <person name="Priest M."/>
            <person name="Roberts A."/>
            <person name="Saif S."/>
            <person name="Shea T."/>
            <person name="Sykes S."/>
            <person name="Wortman J."/>
            <person name="Nusbaum C."/>
            <person name="Birren B."/>
        </authorList>
    </citation>
    <scope>NUCLEOTIDE SEQUENCE [LARGE SCALE GENOMIC DNA]</scope>
    <source>
        <strain evidence="6 7">BCC8398</strain>
    </source>
</reference>
<evidence type="ECO:0000256" key="2">
    <source>
        <dbReference type="ARBA" id="ARBA00022827"/>
    </source>
</evidence>
<dbReference type="GO" id="GO:0071949">
    <property type="term" value="F:FAD binding"/>
    <property type="evidence" value="ECO:0007669"/>
    <property type="project" value="InterPro"/>
</dbReference>
<accession>A0A1B9GST9</accession>
<dbReference type="EMBL" id="KI669501">
    <property type="protein sequence ID" value="OCF34140.1"/>
    <property type="molecule type" value="Genomic_DNA"/>
</dbReference>
<dbReference type="Gene3D" id="3.50.50.60">
    <property type="entry name" value="FAD/NAD(P)-binding domain"/>
    <property type="match status" value="1"/>
</dbReference>
<gene>
    <name evidence="6" type="ORF">I316_04089</name>
</gene>
<keyword evidence="7" id="KW-1185">Reference proteome</keyword>
<sequence length="483" mass="52067">MSMYTTTTTGSHQQATGASAKAKGITTILVVGAGVGGLSAAYALRQSKAFREGLMDVRVVERRGGGGVDEQEGYPIHLSSSGRQALSALLTPQDLKLLHDARSEIPVLHDGLTVSSYTGKQVYRLIRDPCCQPMVERKRLLNILRSSAGEVEYGVEVKDVRQLAGGKVVVGLDDGGERIVDLVIAADGMFSPVRHSLLSSVPSAQNQGPVTVKKSEGHAAPDEITRMGYTTINLRTSSSAVVKWVKDPKGINMIYGDSFSATLIPLMPSISATYVNTTAPTNPSTEGTTPVKAVYVALTVPSKWLEPTFAARIEQHCDCPQTIAGAFLRDLEHSDGWPTRRGFELWSTSHTNGGQGRVVLIGDAAHGMVPFCGAGASAAIVDAVQLVNALDLALRANDNHHTLDLALNEFRSQSVTRNDPLIVRSKKLLWLAQGDGEVVRIVRRAVFWGLEMKERIGGERKRLERELQRLSGASKTPKEVIES</sequence>
<keyword evidence="4" id="KW-0503">Monooxygenase</keyword>
<dbReference type="PANTHER" id="PTHR46972:SF1">
    <property type="entry name" value="FAD DEPENDENT OXIDOREDUCTASE DOMAIN-CONTAINING PROTEIN"/>
    <property type="match status" value="1"/>
</dbReference>
<evidence type="ECO:0000313" key="7">
    <source>
        <dbReference type="Proteomes" id="UP000092666"/>
    </source>
</evidence>
<evidence type="ECO:0000259" key="5">
    <source>
        <dbReference type="Pfam" id="PF01494"/>
    </source>
</evidence>
<keyword evidence="1" id="KW-0285">Flavoprotein</keyword>
<dbReference type="PANTHER" id="PTHR46972">
    <property type="entry name" value="MONOOXYGENASE ASQM-RELATED"/>
    <property type="match status" value="1"/>
</dbReference>
<evidence type="ECO:0000313" key="6">
    <source>
        <dbReference type="EMBL" id="OCF34140.1"/>
    </source>
</evidence>
<evidence type="ECO:0000256" key="3">
    <source>
        <dbReference type="ARBA" id="ARBA00023002"/>
    </source>
</evidence>
<feature type="domain" description="FAD-binding" evidence="5">
    <location>
        <begin position="140"/>
        <end position="404"/>
    </location>
</feature>
<protein>
    <recommendedName>
        <fullName evidence="5">FAD-binding domain-containing protein</fullName>
    </recommendedName>
</protein>
<organism evidence="6 7">
    <name type="scientific">Kwoniella heveanensis BCC8398</name>
    <dbReference type="NCBI Taxonomy" id="1296120"/>
    <lineage>
        <taxon>Eukaryota</taxon>
        <taxon>Fungi</taxon>
        <taxon>Dikarya</taxon>
        <taxon>Basidiomycota</taxon>
        <taxon>Agaricomycotina</taxon>
        <taxon>Tremellomycetes</taxon>
        <taxon>Tremellales</taxon>
        <taxon>Cryptococcaceae</taxon>
        <taxon>Kwoniella</taxon>
    </lineage>
</organism>
<dbReference type="InterPro" id="IPR036188">
    <property type="entry name" value="FAD/NAD-bd_sf"/>
</dbReference>
<dbReference type="PRINTS" id="PR00420">
    <property type="entry name" value="RNGMNOXGNASE"/>
</dbReference>